<dbReference type="PROSITE" id="PS50222">
    <property type="entry name" value="EF_HAND_2"/>
    <property type="match status" value="1"/>
</dbReference>
<feature type="region of interest" description="Disordered" evidence="2">
    <location>
        <begin position="1"/>
        <end position="35"/>
    </location>
</feature>
<evidence type="ECO:0000256" key="1">
    <source>
        <dbReference type="ARBA" id="ARBA00022737"/>
    </source>
</evidence>
<dbReference type="Pfam" id="PF13499">
    <property type="entry name" value="EF-hand_7"/>
    <property type="match status" value="1"/>
</dbReference>
<dbReference type="PANTHER" id="PTHR44324:SF6">
    <property type="entry name" value="EF-HAND CALCIUM BINDING DOMAIN 8"/>
    <property type="match status" value="1"/>
</dbReference>
<gene>
    <name evidence="5" type="primary">LOC103594120</name>
</gene>
<dbReference type="Gene3D" id="1.10.238.10">
    <property type="entry name" value="EF-hand"/>
    <property type="match status" value="1"/>
</dbReference>
<keyword evidence="1" id="KW-0677">Repeat</keyword>
<dbReference type="Proteomes" id="UP000694923">
    <property type="component" value="Unplaced"/>
</dbReference>
<dbReference type="SUPFAM" id="SSF47473">
    <property type="entry name" value="EF-hand"/>
    <property type="match status" value="1"/>
</dbReference>
<protein>
    <submittedName>
        <fullName evidence="5">EF-hand calcium-binding domain-containing protein 8-like</fullName>
    </submittedName>
</protein>
<dbReference type="PANTHER" id="PTHR44324">
    <property type="entry name" value="WD40 REPEAT DOMAIN 95"/>
    <property type="match status" value="1"/>
</dbReference>
<proteinExistence type="predicted"/>
<dbReference type="InterPro" id="IPR011992">
    <property type="entry name" value="EF-hand-dom_pair"/>
</dbReference>
<accession>A0ABM0R4J2</accession>
<dbReference type="RefSeq" id="XP_008575533.1">
    <property type="nucleotide sequence ID" value="XM_008577311.1"/>
</dbReference>
<dbReference type="InterPro" id="IPR051242">
    <property type="entry name" value="WD-EF-hand_domain"/>
</dbReference>
<reference evidence="5" key="1">
    <citation type="submission" date="2025-08" db="UniProtKB">
        <authorList>
            <consortium name="RefSeq"/>
        </authorList>
    </citation>
    <scope>IDENTIFICATION</scope>
</reference>
<evidence type="ECO:0000259" key="3">
    <source>
        <dbReference type="PROSITE" id="PS50222"/>
    </source>
</evidence>
<evidence type="ECO:0000313" key="5">
    <source>
        <dbReference type="RefSeq" id="XP_008575533.1"/>
    </source>
</evidence>
<name>A0ABM0R4J2_GALVR</name>
<feature type="domain" description="EF-hand" evidence="3">
    <location>
        <begin position="82"/>
        <end position="117"/>
    </location>
</feature>
<evidence type="ECO:0000313" key="4">
    <source>
        <dbReference type="Proteomes" id="UP000694923"/>
    </source>
</evidence>
<dbReference type="GeneID" id="103594120"/>
<organism evidence="4 5">
    <name type="scientific">Galeopterus variegatus</name>
    <name type="common">Malayan flying lemur</name>
    <name type="synonym">Cynocephalus variegatus</name>
    <dbReference type="NCBI Taxonomy" id="482537"/>
    <lineage>
        <taxon>Eukaryota</taxon>
        <taxon>Metazoa</taxon>
        <taxon>Chordata</taxon>
        <taxon>Craniata</taxon>
        <taxon>Vertebrata</taxon>
        <taxon>Euteleostomi</taxon>
        <taxon>Mammalia</taxon>
        <taxon>Eutheria</taxon>
        <taxon>Euarchontoglires</taxon>
        <taxon>Dermoptera</taxon>
        <taxon>Cynocephalidae</taxon>
        <taxon>Galeopterus</taxon>
    </lineage>
</organism>
<sequence>MRKSDSFQPPTPGGLQKNKEAFSSPPPFITLSQPPDVQHGSQLFTKLHLAEIENMFEEDVNSTGALDMEAFIKAMKKILSNVSDEMLEALFLKMDSDCNGFVTWQKYVDYLMQEFQGTEEMRKSQYHLRFHLPMMIVPL</sequence>
<keyword evidence="4" id="KW-1185">Reference proteome</keyword>
<dbReference type="InterPro" id="IPR002048">
    <property type="entry name" value="EF_hand_dom"/>
</dbReference>
<evidence type="ECO:0000256" key="2">
    <source>
        <dbReference type="SAM" id="MobiDB-lite"/>
    </source>
</evidence>